<comment type="caution">
    <text evidence="3">The sequence shown here is derived from an EMBL/GenBank/DDBJ whole genome shotgun (WGS) entry which is preliminary data.</text>
</comment>
<dbReference type="InterPro" id="IPR022603">
    <property type="entry name" value="DUF3152"/>
</dbReference>
<proteinExistence type="predicted"/>
<organism evidence="3 4">
    <name type="scientific">Actinotalea lenta</name>
    <dbReference type="NCBI Taxonomy" id="3064654"/>
    <lineage>
        <taxon>Bacteria</taxon>
        <taxon>Bacillati</taxon>
        <taxon>Actinomycetota</taxon>
        <taxon>Actinomycetes</taxon>
        <taxon>Micrococcales</taxon>
        <taxon>Cellulomonadaceae</taxon>
        <taxon>Actinotalea</taxon>
    </lineage>
</organism>
<feature type="domain" description="DUF3152" evidence="2">
    <location>
        <begin position="147"/>
        <end position="299"/>
    </location>
</feature>
<evidence type="ECO:0000313" key="4">
    <source>
        <dbReference type="Proteomes" id="UP001232536"/>
    </source>
</evidence>
<dbReference type="RefSeq" id="WP_304602006.1">
    <property type="nucleotide sequence ID" value="NZ_JAUQYP010000002.1"/>
</dbReference>
<keyword evidence="4" id="KW-1185">Reference proteome</keyword>
<name>A0ABT9DF15_9CELL</name>
<feature type="region of interest" description="Disordered" evidence="1">
    <location>
        <begin position="64"/>
        <end position="126"/>
    </location>
</feature>
<feature type="compositionally biased region" description="Basic and acidic residues" evidence="1">
    <location>
        <begin position="67"/>
        <end position="84"/>
    </location>
</feature>
<sequence length="317" mass="32363">MPELLQHARPLRLARHARRSGPVLTRGRFGTLGLVPAVLIGLGAGSATGLAMAYSPATETAASDVRAASDRLTGDRAGSDRAGSDRVASGRAAPAPTPVSSPAPSGSVDFLTPPGSPAAPPSGMSAADRMAGLLSTDVPQRAGWDLVVVAGSSPAPDPDAPVRTVRVEVEAGLPVDGERFATLVLGILNNPQGWGHGGALSFARTDGDADLRVVLVSPDKVDAMCAPLATRGTYSCGRSGHAAINYARWATGTDAFADLTVYRQYLINHEVGHLLGHPHEQCPAAGAVAPVMQQQTVAVAPCLPNGWPHPDSGVGGL</sequence>
<dbReference type="Pfam" id="PF11350">
    <property type="entry name" value="DUF3152"/>
    <property type="match status" value="1"/>
</dbReference>
<dbReference type="Proteomes" id="UP001232536">
    <property type="component" value="Unassembled WGS sequence"/>
</dbReference>
<reference evidence="3 4" key="1">
    <citation type="submission" date="2023-07" db="EMBL/GenBank/DDBJ databases">
        <title>Description of novel actinomycetes strains, isolated from tidal flat sediment.</title>
        <authorList>
            <person name="Lu C."/>
        </authorList>
    </citation>
    <scope>NUCLEOTIDE SEQUENCE [LARGE SCALE GENOMIC DNA]</scope>
    <source>
        <strain evidence="3 4">SYSU T00b441</strain>
    </source>
</reference>
<evidence type="ECO:0000256" key="1">
    <source>
        <dbReference type="SAM" id="MobiDB-lite"/>
    </source>
</evidence>
<protein>
    <submittedName>
        <fullName evidence="3">DUF3152 domain-containing protein</fullName>
    </submittedName>
</protein>
<evidence type="ECO:0000313" key="3">
    <source>
        <dbReference type="EMBL" id="MDO8108298.1"/>
    </source>
</evidence>
<accession>A0ABT9DF15</accession>
<dbReference type="SUPFAM" id="SSF55486">
    <property type="entry name" value="Metalloproteases ('zincins'), catalytic domain"/>
    <property type="match status" value="1"/>
</dbReference>
<gene>
    <name evidence="3" type="ORF">Q6348_13945</name>
</gene>
<evidence type="ECO:0000259" key="2">
    <source>
        <dbReference type="Pfam" id="PF11350"/>
    </source>
</evidence>
<dbReference type="EMBL" id="JAUQYP010000002">
    <property type="protein sequence ID" value="MDO8108298.1"/>
    <property type="molecule type" value="Genomic_DNA"/>
</dbReference>